<comment type="caution">
    <text evidence="1">The sequence shown here is derived from an EMBL/GenBank/DDBJ whole genome shotgun (WGS) entry which is preliminary data.</text>
</comment>
<dbReference type="RefSeq" id="WP_345338361.1">
    <property type="nucleotide sequence ID" value="NZ_BAABLI010000005.1"/>
</dbReference>
<dbReference type="InterPro" id="IPR032036">
    <property type="entry name" value="DUF5062"/>
</dbReference>
<sequence>MKKLKNEQQLLKLALKVGENYAVNRGYAEFSPTAHAKEKVECIYRLLVADGLIQPLPEDKEDAQSLRHRLAVWVMNKLPADHALLQ</sequence>
<dbReference type="EMBL" id="JBHUHT010000008">
    <property type="protein sequence ID" value="MFD2095199.1"/>
    <property type="molecule type" value="Genomic_DNA"/>
</dbReference>
<dbReference type="Pfam" id="PF16691">
    <property type="entry name" value="DUF5062"/>
    <property type="match status" value="1"/>
</dbReference>
<dbReference type="Gene3D" id="1.20.120.1930">
    <property type="entry name" value="Uncharacterised protein PF16691, DUF5062"/>
    <property type="match status" value="1"/>
</dbReference>
<reference evidence="2" key="1">
    <citation type="journal article" date="2019" name="Int. J. Syst. Evol. Microbiol.">
        <title>The Global Catalogue of Microorganisms (GCM) 10K type strain sequencing project: providing services to taxonomists for standard genome sequencing and annotation.</title>
        <authorList>
            <consortium name="The Broad Institute Genomics Platform"/>
            <consortium name="The Broad Institute Genome Sequencing Center for Infectious Disease"/>
            <person name="Wu L."/>
            <person name="Ma J."/>
        </authorList>
    </citation>
    <scope>NUCLEOTIDE SEQUENCE [LARGE SCALE GENOMIC DNA]</scope>
    <source>
        <strain evidence="2">CGMCC 1.10992</strain>
    </source>
</reference>
<protein>
    <submittedName>
        <fullName evidence="1">DUF5062 family protein</fullName>
    </submittedName>
</protein>
<accession>A0ABW4XJF7</accession>
<name>A0ABW4XJF7_9GAMM</name>
<keyword evidence="2" id="KW-1185">Reference proteome</keyword>
<dbReference type="InterPro" id="IPR038316">
    <property type="entry name" value="DUF5062_sf"/>
</dbReference>
<evidence type="ECO:0000313" key="1">
    <source>
        <dbReference type="EMBL" id="MFD2095199.1"/>
    </source>
</evidence>
<dbReference type="Proteomes" id="UP001597380">
    <property type="component" value="Unassembled WGS sequence"/>
</dbReference>
<evidence type="ECO:0000313" key="2">
    <source>
        <dbReference type="Proteomes" id="UP001597380"/>
    </source>
</evidence>
<organism evidence="1 2">
    <name type="scientific">Corallincola platygyrae</name>
    <dbReference type="NCBI Taxonomy" id="1193278"/>
    <lineage>
        <taxon>Bacteria</taxon>
        <taxon>Pseudomonadati</taxon>
        <taxon>Pseudomonadota</taxon>
        <taxon>Gammaproteobacteria</taxon>
        <taxon>Alteromonadales</taxon>
        <taxon>Psychromonadaceae</taxon>
        <taxon>Corallincola</taxon>
    </lineage>
</organism>
<gene>
    <name evidence="1" type="ORF">ACFSJ3_04320</name>
</gene>
<proteinExistence type="predicted"/>